<sequence length="44" mass="4330">MVHAAAGKAGVTAPDTGSRNGRPGPPPYGAGIEKRVRDGPIGCS</sequence>
<name>G9YX28_FLAPL</name>
<dbReference type="Proteomes" id="UP000004459">
    <property type="component" value="Unassembled WGS sequence"/>
</dbReference>
<dbReference type="AlphaFoldDB" id="G9YX28"/>
<proteinExistence type="predicted"/>
<evidence type="ECO:0000256" key="1">
    <source>
        <dbReference type="SAM" id="MobiDB-lite"/>
    </source>
</evidence>
<feature type="region of interest" description="Disordered" evidence="1">
    <location>
        <begin position="1"/>
        <end position="44"/>
    </location>
</feature>
<organism evidence="2 3">
    <name type="scientific">Flavonifractor plautii ATCC 29863</name>
    <dbReference type="NCBI Taxonomy" id="411475"/>
    <lineage>
        <taxon>Bacteria</taxon>
        <taxon>Bacillati</taxon>
        <taxon>Bacillota</taxon>
        <taxon>Clostridia</taxon>
        <taxon>Eubacteriales</taxon>
        <taxon>Oscillospiraceae</taxon>
        <taxon>Flavonifractor</taxon>
    </lineage>
</organism>
<comment type="caution">
    <text evidence="2">The sequence shown here is derived from an EMBL/GenBank/DDBJ whole genome shotgun (WGS) entry which is preliminary data.</text>
</comment>
<reference evidence="2 3" key="1">
    <citation type="submission" date="2011-08" db="EMBL/GenBank/DDBJ databases">
        <authorList>
            <person name="Weinstock G."/>
            <person name="Sodergren E."/>
            <person name="Clifton S."/>
            <person name="Fulton L."/>
            <person name="Fulton B."/>
            <person name="Courtney L."/>
            <person name="Fronick C."/>
            <person name="Harrison M."/>
            <person name="Strong C."/>
            <person name="Farmer C."/>
            <person name="Delahaunty K."/>
            <person name="Markovic C."/>
            <person name="Hall O."/>
            <person name="Minx P."/>
            <person name="Tomlinson C."/>
            <person name="Mitreva M."/>
            <person name="Hou S."/>
            <person name="Chen J."/>
            <person name="Wollam A."/>
            <person name="Pepin K.H."/>
            <person name="Johnson M."/>
            <person name="Bhonagiri V."/>
            <person name="Zhang X."/>
            <person name="Suruliraj S."/>
            <person name="Warren W."/>
            <person name="Chinwalla A."/>
            <person name="Mardis E.R."/>
            <person name="Wilson R.K."/>
        </authorList>
    </citation>
    <scope>NUCLEOTIDE SEQUENCE [LARGE SCALE GENOMIC DNA]</scope>
    <source>
        <strain evidence="2 3">ATCC 29863</strain>
    </source>
</reference>
<gene>
    <name evidence="2" type="ORF">HMPREF0372_04096</name>
</gene>
<protein>
    <submittedName>
        <fullName evidence="2">Uncharacterized protein</fullName>
    </submittedName>
</protein>
<evidence type="ECO:0000313" key="3">
    <source>
        <dbReference type="Proteomes" id="UP000004459"/>
    </source>
</evidence>
<accession>G9YX28</accession>
<evidence type="ECO:0000313" key="2">
    <source>
        <dbReference type="EMBL" id="EHM38000.1"/>
    </source>
</evidence>
<dbReference type="EMBL" id="AGCK01000331">
    <property type="protein sequence ID" value="EHM38000.1"/>
    <property type="molecule type" value="Genomic_DNA"/>
</dbReference>
<dbReference type="HOGENOM" id="CLU_3216583_0_0_9"/>